<organism evidence="6 7">
    <name type="scientific">Cellulomonas avistercoris</name>
    <dbReference type="NCBI Taxonomy" id="2762242"/>
    <lineage>
        <taxon>Bacteria</taxon>
        <taxon>Bacillati</taxon>
        <taxon>Actinomycetota</taxon>
        <taxon>Actinomycetes</taxon>
        <taxon>Micrococcales</taxon>
        <taxon>Cellulomonadaceae</taxon>
        <taxon>Cellulomonas</taxon>
    </lineage>
</organism>
<dbReference type="InterPro" id="IPR017941">
    <property type="entry name" value="Rieske_2Fe-2S"/>
</dbReference>
<dbReference type="Pfam" id="PF00355">
    <property type="entry name" value="Rieske"/>
    <property type="match status" value="1"/>
</dbReference>
<gene>
    <name evidence="6" type="ORF">H9657_16570</name>
</gene>
<accession>A0ABR8QHI1</accession>
<dbReference type="PANTHER" id="PTHR21496:SF23">
    <property type="entry name" value="3-PHENYLPROPIONATE_CINNAMIC ACID DIOXYGENASE FERREDOXIN SUBUNIT"/>
    <property type="match status" value="1"/>
</dbReference>
<proteinExistence type="predicted"/>
<evidence type="ECO:0000256" key="3">
    <source>
        <dbReference type="ARBA" id="ARBA00023004"/>
    </source>
</evidence>
<keyword evidence="3" id="KW-0408">Iron</keyword>
<keyword evidence="2" id="KW-0479">Metal-binding</keyword>
<dbReference type="SUPFAM" id="SSF50022">
    <property type="entry name" value="ISP domain"/>
    <property type="match status" value="1"/>
</dbReference>
<dbReference type="PROSITE" id="PS51296">
    <property type="entry name" value="RIESKE"/>
    <property type="match status" value="1"/>
</dbReference>
<reference evidence="6 7" key="1">
    <citation type="submission" date="2020-08" db="EMBL/GenBank/DDBJ databases">
        <title>A Genomic Blueprint of the Chicken Gut Microbiome.</title>
        <authorList>
            <person name="Gilroy R."/>
            <person name="Ravi A."/>
            <person name="Getino M."/>
            <person name="Pursley I."/>
            <person name="Horton D.L."/>
            <person name="Alikhan N.-F."/>
            <person name="Baker D."/>
            <person name="Gharbi K."/>
            <person name="Hall N."/>
            <person name="Watson M."/>
            <person name="Adriaenssens E.M."/>
            <person name="Foster-Nyarko E."/>
            <person name="Jarju S."/>
            <person name="Secka A."/>
            <person name="Antonio M."/>
            <person name="Oren A."/>
            <person name="Chaudhuri R."/>
            <person name="La Ragione R.M."/>
            <person name="Hildebrand F."/>
            <person name="Pallen M.J."/>
        </authorList>
    </citation>
    <scope>NUCLEOTIDE SEQUENCE [LARGE SCALE GENOMIC DNA]</scope>
    <source>
        <strain evidence="6 7">Sa3CUA2</strain>
    </source>
</reference>
<sequence>MAGPPAPRVTTAGGGGPHVVGPLSEIPVGEGRAYAVGGRQVAVFRLRSGALRALDAVCPHRGGPLADGQIDAEVVVCPLHAHVFDLGSGACRSGQGDVASYAVHLEEDQVVVVLPG</sequence>
<keyword evidence="4" id="KW-0411">Iron-sulfur</keyword>
<dbReference type="Proteomes" id="UP000604241">
    <property type="component" value="Unassembled WGS sequence"/>
</dbReference>
<evidence type="ECO:0000259" key="5">
    <source>
        <dbReference type="PROSITE" id="PS51296"/>
    </source>
</evidence>
<comment type="caution">
    <text evidence="6">The sequence shown here is derived from an EMBL/GenBank/DDBJ whole genome shotgun (WGS) entry which is preliminary data.</text>
</comment>
<feature type="domain" description="Rieske" evidence="5">
    <location>
        <begin position="18"/>
        <end position="112"/>
    </location>
</feature>
<keyword evidence="1" id="KW-0001">2Fe-2S</keyword>
<evidence type="ECO:0000256" key="1">
    <source>
        <dbReference type="ARBA" id="ARBA00022714"/>
    </source>
</evidence>
<dbReference type="EMBL" id="JACSQV010000017">
    <property type="protein sequence ID" value="MBD7919887.1"/>
    <property type="molecule type" value="Genomic_DNA"/>
</dbReference>
<evidence type="ECO:0000313" key="7">
    <source>
        <dbReference type="Proteomes" id="UP000604241"/>
    </source>
</evidence>
<protein>
    <submittedName>
        <fullName evidence="6">Rieske 2Fe-2S domain-containing protein</fullName>
    </submittedName>
</protein>
<dbReference type="RefSeq" id="WP_191784541.1">
    <property type="nucleotide sequence ID" value="NZ_JACSQV010000017.1"/>
</dbReference>
<dbReference type="PANTHER" id="PTHR21496">
    <property type="entry name" value="FERREDOXIN-RELATED"/>
    <property type="match status" value="1"/>
</dbReference>
<evidence type="ECO:0000313" key="6">
    <source>
        <dbReference type="EMBL" id="MBD7919887.1"/>
    </source>
</evidence>
<evidence type="ECO:0000256" key="4">
    <source>
        <dbReference type="ARBA" id="ARBA00023014"/>
    </source>
</evidence>
<evidence type="ECO:0000256" key="2">
    <source>
        <dbReference type="ARBA" id="ARBA00022723"/>
    </source>
</evidence>
<dbReference type="InterPro" id="IPR036922">
    <property type="entry name" value="Rieske_2Fe-2S_sf"/>
</dbReference>
<dbReference type="Gene3D" id="2.102.10.10">
    <property type="entry name" value="Rieske [2Fe-2S] iron-sulphur domain"/>
    <property type="match status" value="1"/>
</dbReference>
<keyword evidence="7" id="KW-1185">Reference proteome</keyword>
<name>A0ABR8QHI1_9CELL</name>